<evidence type="ECO:0000256" key="5">
    <source>
        <dbReference type="ARBA" id="ARBA00022989"/>
    </source>
</evidence>
<evidence type="ECO:0000313" key="8">
    <source>
        <dbReference type="EMBL" id="OBA91339.1"/>
    </source>
</evidence>
<organism evidence="8 9">
    <name type="scientific">Mycolicibacterium mucogenicum</name>
    <name type="common">Mycobacterium mucogenicum</name>
    <dbReference type="NCBI Taxonomy" id="56689"/>
    <lineage>
        <taxon>Bacteria</taxon>
        <taxon>Bacillati</taxon>
        <taxon>Actinomycetota</taxon>
        <taxon>Actinomycetes</taxon>
        <taxon>Mycobacteriales</taxon>
        <taxon>Mycobacteriaceae</taxon>
        <taxon>Mycolicibacterium</taxon>
    </lineage>
</organism>
<comment type="similarity">
    <text evidence="2">Belongs to the UPF0410 family.</text>
</comment>
<dbReference type="AlphaFoldDB" id="A0A1A0N0Q5"/>
<evidence type="ECO:0000256" key="4">
    <source>
        <dbReference type="ARBA" id="ARBA00022692"/>
    </source>
</evidence>
<keyword evidence="5 7" id="KW-1133">Transmembrane helix</keyword>
<comment type="caution">
    <text evidence="8">The sequence shown here is derived from an EMBL/GenBank/DDBJ whole genome shotgun (WGS) entry which is preliminary data.</text>
</comment>
<dbReference type="Proteomes" id="UP000093962">
    <property type="component" value="Unassembled WGS sequence"/>
</dbReference>
<dbReference type="EMBL" id="LZSF01000032">
    <property type="protein sequence ID" value="OBA91339.1"/>
    <property type="molecule type" value="Genomic_DNA"/>
</dbReference>
<feature type="transmembrane region" description="Helical" evidence="7">
    <location>
        <begin position="65"/>
        <end position="84"/>
    </location>
</feature>
<gene>
    <name evidence="8" type="ORF">A5642_10675</name>
</gene>
<keyword evidence="4 7" id="KW-0812">Transmembrane</keyword>
<sequence>MMHIVWLILLGLIVGAIARFVVPGKDEMGWILTCVLGIAGGYVGGTLSSVVYAPHKLDFRPPIEHSFWGALVGAVILVLIYRFVKSKSTT</sequence>
<keyword evidence="3" id="KW-1003">Cell membrane</keyword>
<dbReference type="PANTHER" id="PTHR33884:SF7">
    <property type="entry name" value="BSL8023 PROTEIN"/>
    <property type="match status" value="1"/>
</dbReference>
<comment type="subcellular location">
    <subcellularLocation>
        <location evidence="1">Cell membrane</location>
        <topology evidence="1">Multi-pass membrane protein</topology>
    </subcellularLocation>
</comment>
<evidence type="ECO:0000256" key="3">
    <source>
        <dbReference type="ARBA" id="ARBA00022475"/>
    </source>
</evidence>
<dbReference type="InterPro" id="IPR007341">
    <property type="entry name" value="Transgly_assoc"/>
</dbReference>
<evidence type="ECO:0000256" key="2">
    <source>
        <dbReference type="ARBA" id="ARBA00011006"/>
    </source>
</evidence>
<reference evidence="8 9" key="1">
    <citation type="submission" date="2016-06" db="EMBL/GenBank/DDBJ databases">
        <authorList>
            <person name="Kjaerup R.B."/>
            <person name="Dalgaard T.S."/>
            <person name="Juul-Madsen H.R."/>
        </authorList>
    </citation>
    <scope>NUCLEOTIDE SEQUENCE [LARGE SCALE GENOMIC DNA]</scope>
    <source>
        <strain evidence="8 9">1199456.5</strain>
    </source>
</reference>
<proteinExistence type="inferred from homology"/>
<name>A0A1A0N0Q5_MYCMU</name>
<dbReference type="OrthoDB" id="4568405at2"/>
<protein>
    <recommendedName>
        <fullName evidence="10">GlsB/YeaQ/YmgE family stress response membrane protein</fullName>
    </recommendedName>
</protein>
<dbReference type="RefSeq" id="WP_061009519.1">
    <property type="nucleotide sequence ID" value="NZ_JAPMJT010000005.1"/>
</dbReference>
<evidence type="ECO:0000256" key="1">
    <source>
        <dbReference type="ARBA" id="ARBA00004651"/>
    </source>
</evidence>
<accession>A0A1A0N0Q5</accession>
<feature type="transmembrane region" description="Helical" evidence="7">
    <location>
        <begin position="28"/>
        <end position="53"/>
    </location>
</feature>
<evidence type="ECO:0000256" key="6">
    <source>
        <dbReference type="ARBA" id="ARBA00023136"/>
    </source>
</evidence>
<dbReference type="PANTHER" id="PTHR33884">
    <property type="entry name" value="UPF0410 PROTEIN YMGE"/>
    <property type="match status" value="1"/>
</dbReference>
<dbReference type="GO" id="GO:0005886">
    <property type="term" value="C:plasma membrane"/>
    <property type="evidence" value="ECO:0007669"/>
    <property type="project" value="UniProtKB-SubCell"/>
</dbReference>
<evidence type="ECO:0000256" key="7">
    <source>
        <dbReference type="SAM" id="Phobius"/>
    </source>
</evidence>
<keyword evidence="6 7" id="KW-0472">Membrane</keyword>
<evidence type="ECO:0008006" key="10">
    <source>
        <dbReference type="Google" id="ProtNLM"/>
    </source>
</evidence>
<evidence type="ECO:0000313" key="9">
    <source>
        <dbReference type="Proteomes" id="UP000093962"/>
    </source>
</evidence>